<gene>
    <name evidence="2" type="ORF">ACFS29_01080</name>
</gene>
<reference evidence="3" key="1">
    <citation type="journal article" date="2019" name="Int. J. Syst. Evol. Microbiol.">
        <title>The Global Catalogue of Microorganisms (GCM) 10K type strain sequencing project: providing services to taxonomists for standard genome sequencing and annotation.</title>
        <authorList>
            <consortium name="The Broad Institute Genomics Platform"/>
            <consortium name="The Broad Institute Genome Sequencing Center for Infectious Disease"/>
            <person name="Wu L."/>
            <person name="Ma J."/>
        </authorList>
    </citation>
    <scope>NUCLEOTIDE SEQUENCE [LARGE SCALE GENOMIC DNA]</scope>
    <source>
        <strain evidence="3">KCTC 32514</strain>
    </source>
</reference>
<accession>A0ABW5ZNR1</accession>
<evidence type="ECO:0000313" key="3">
    <source>
        <dbReference type="Proteomes" id="UP001597548"/>
    </source>
</evidence>
<feature type="compositionally biased region" description="Polar residues" evidence="1">
    <location>
        <begin position="77"/>
        <end position="91"/>
    </location>
</feature>
<keyword evidence="3" id="KW-1185">Reference proteome</keyword>
<sequence length="97" mass="11104">MKQIDKKEKLDYNPEITKEDKSILGDKAGNLKTELSEDDILKNRERPVDFTGKNLDVPGRTLPKNRSNSELKDEENQLYSQGGESNESLEQTTEHLK</sequence>
<dbReference type="Proteomes" id="UP001597548">
    <property type="component" value="Unassembled WGS sequence"/>
</dbReference>
<proteinExistence type="predicted"/>
<feature type="compositionally biased region" description="Basic and acidic residues" evidence="1">
    <location>
        <begin position="1"/>
        <end position="24"/>
    </location>
</feature>
<name>A0ABW5ZNR1_9FLAO</name>
<protein>
    <submittedName>
        <fullName evidence="2">Uncharacterized protein</fullName>
    </submittedName>
</protein>
<dbReference type="RefSeq" id="WP_194507305.1">
    <property type="nucleotide sequence ID" value="NZ_JADILU010000002.1"/>
</dbReference>
<evidence type="ECO:0000313" key="2">
    <source>
        <dbReference type="EMBL" id="MFD2914217.1"/>
    </source>
</evidence>
<organism evidence="2 3">
    <name type="scientific">Psychroserpens luteus</name>
    <dbReference type="NCBI Taxonomy" id="1434066"/>
    <lineage>
        <taxon>Bacteria</taxon>
        <taxon>Pseudomonadati</taxon>
        <taxon>Bacteroidota</taxon>
        <taxon>Flavobacteriia</taxon>
        <taxon>Flavobacteriales</taxon>
        <taxon>Flavobacteriaceae</taxon>
        <taxon>Psychroserpens</taxon>
    </lineage>
</organism>
<dbReference type="EMBL" id="JBHUOS010000001">
    <property type="protein sequence ID" value="MFD2914217.1"/>
    <property type="molecule type" value="Genomic_DNA"/>
</dbReference>
<comment type="caution">
    <text evidence="2">The sequence shown here is derived from an EMBL/GenBank/DDBJ whole genome shotgun (WGS) entry which is preliminary data.</text>
</comment>
<feature type="region of interest" description="Disordered" evidence="1">
    <location>
        <begin position="1"/>
        <end position="30"/>
    </location>
</feature>
<evidence type="ECO:0000256" key="1">
    <source>
        <dbReference type="SAM" id="MobiDB-lite"/>
    </source>
</evidence>
<feature type="region of interest" description="Disordered" evidence="1">
    <location>
        <begin position="43"/>
        <end position="97"/>
    </location>
</feature>